<evidence type="ECO:0000256" key="6">
    <source>
        <dbReference type="ARBA" id="ARBA00022989"/>
    </source>
</evidence>
<evidence type="ECO:0000256" key="8">
    <source>
        <dbReference type="SAM" id="Phobius"/>
    </source>
</evidence>
<feature type="transmembrane region" description="Helical" evidence="8">
    <location>
        <begin position="40"/>
        <end position="62"/>
    </location>
</feature>
<feature type="transmembrane region" description="Helical" evidence="8">
    <location>
        <begin position="114"/>
        <end position="137"/>
    </location>
</feature>
<dbReference type="PANTHER" id="PTHR34975:SF2">
    <property type="entry name" value="SPORE GERMINATION PROTEIN A2"/>
    <property type="match status" value="1"/>
</dbReference>
<evidence type="ECO:0000256" key="4">
    <source>
        <dbReference type="ARBA" id="ARBA00022544"/>
    </source>
</evidence>
<feature type="transmembrane region" description="Helical" evidence="8">
    <location>
        <begin position="337"/>
        <end position="356"/>
    </location>
</feature>
<dbReference type="GO" id="GO:0016020">
    <property type="term" value="C:membrane"/>
    <property type="evidence" value="ECO:0007669"/>
    <property type="project" value="UniProtKB-SubCell"/>
</dbReference>
<proteinExistence type="inferred from homology"/>
<sequence>MSYQSGNMGIAEAMAIVFAVTFVPVFQSIWSITIDQAKSAAWMIPCINGLITGSVFFLLLYVMEKVPGDLLDVSRKLLGSPMAKLIGLVYFAHFYIESALLLREFSENTLLTALPYLEFSVAILFYSLVAAVILYLGIEPLARASYIVMPVIVFAVLFVVVFLYPKFIVLQLTPWQGPGIEKVLINGTWVSGFNFGLLLLPILARSLHDVTTIRYAALYGFGLSVVMRIVMVLGFTLVFGSGTGREKMLPFFEMTRAVYVSRYLQRIESLFILLWVVAGIIAIAVTFYVSIYIITRLVDLPTYKPLIFPTILSAAQLAMLPPDITSVLLLHGNLVTTWYNIGSLGVPLLIFIAFFVRRKGVKTWSSGS</sequence>
<accession>A0A1W2EFH4</accession>
<dbReference type="GO" id="GO:0009847">
    <property type="term" value="P:spore germination"/>
    <property type="evidence" value="ECO:0007669"/>
    <property type="project" value="InterPro"/>
</dbReference>
<dbReference type="STRING" id="112901.SAMN04488500_12356"/>
<evidence type="ECO:0000256" key="5">
    <source>
        <dbReference type="ARBA" id="ARBA00022692"/>
    </source>
</evidence>
<keyword evidence="6 8" id="KW-1133">Transmembrane helix</keyword>
<keyword evidence="4" id="KW-0309">Germination</keyword>
<dbReference type="Pfam" id="PF03845">
    <property type="entry name" value="Spore_permease"/>
    <property type="match status" value="1"/>
</dbReference>
<dbReference type="OrthoDB" id="1675410at2"/>
<feature type="transmembrane region" description="Helical" evidence="8">
    <location>
        <begin position="12"/>
        <end position="34"/>
    </location>
</feature>
<keyword evidence="5 8" id="KW-0812">Transmembrane</keyword>
<dbReference type="Proteomes" id="UP000192738">
    <property type="component" value="Unassembled WGS sequence"/>
</dbReference>
<keyword evidence="7 8" id="KW-0472">Membrane</keyword>
<comment type="subcellular location">
    <subcellularLocation>
        <location evidence="1">Membrane</location>
        <topology evidence="1">Multi-pass membrane protein</topology>
    </subcellularLocation>
</comment>
<name>A0A1W2EFH4_9FIRM</name>
<protein>
    <submittedName>
        <fullName evidence="9">Spore germination protein (Amino acid permease)</fullName>
    </submittedName>
</protein>
<gene>
    <name evidence="9" type="ORF">SAMN04488500_12356</name>
</gene>
<dbReference type="InterPro" id="IPR004761">
    <property type="entry name" value="Spore_GerAB"/>
</dbReference>
<dbReference type="RefSeq" id="WP_084577786.1">
    <property type="nucleotide sequence ID" value="NZ_CP155572.1"/>
</dbReference>
<keyword evidence="10" id="KW-1185">Reference proteome</keyword>
<organism evidence="9 10">
    <name type="scientific">Sporomusa malonica</name>
    <dbReference type="NCBI Taxonomy" id="112901"/>
    <lineage>
        <taxon>Bacteria</taxon>
        <taxon>Bacillati</taxon>
        <taxon>Bacillota</taxon>
        <taxon>Negativicutes</taxon>
        <taxon>Selenomonadales</taxon>
        <taxon>Sporomusaceae</taxon>
        <taxon>Sporomusa</taxon>
    </lineage>
</organism>
<evidence type="ECO:0000313" key="10">
    <source>
        <dbReference type="Proteomes" id="UP000192738"/>
    </source>
</evidence>
<evidence type="ECO:0000313" key="9">
    <source>
        <dbReference type="EMBL" id="SMD07838.1"/>
    </source>
</evidence>
<feature type="transmembrane region" description="Helical" evidence="8">
    <location>
        <begin position="216"/>
        <end position="239"/>
    </location>
</feature>
<feature type="transmembrane region" description="Helical" evidence="8">
    <location>
        <begin position="83"/>
        <end position="102"/>
    </location>
</feature>
<keyword evidence="3" id="KW-0813">Transport</keyword>
<evidence type="ECO:0000256" key="2">
    <source>
        <dbReference type="ARBA" id="ARBA00007998"/>
    </source>
</evidence>
<dbReference type="AlphaFoldDB" id="A0A1W2EFH4"/>
<evidence type="ECO:0000256" key="1">
    <source>
        <dbReference type="ARBA" id="ARBA00004141"/>
    </source>
</evidence>
<dbReference type="PANTHER" id="PTHR34975">
    <property type="entry name" value="SPORE GERMINATION PROTEIN A2"/>
    <property type="match status" value="1"/>
</dbReference>
<evidence type="ECO:0000256" key="7">
    <source>
        <dbReference type="ARBA" id="ARBA00023136"/>
    </source>
</evidence>
<comment type="similarity">
    <text evidence="2">Belongs to the amino acid-polyamine-organocation (APC) superfamily. Spore germination protein (SGP) (TC 2.A.3.9) family.</text>
</comment>
<feature type="transmembrane region" description="Helical" evidence="8">
    <location>
        <begin position="184"/>
        <end position="204"/>
    </location>
</feature>
<reference evidence="9 10" key="1">
    <citation type="submission" date="2017-04" db="EMBL/GenBank/DDBJ databases">
        <authorList>
            <person name="Afonso C.L."/>
            <person name="Miller P.J."/>
            <person name="Scott M.A."/>
            <person name="Spackman E."/>
            <person name="Goraichik I."/>
            <person name="Dimitrov K.M."/>
            <person name="Suarez D.L."/>
            <person name="Swayne D.E."/>
        </authorList>
    </citation>
    <scope>NUCLEOTIDE SEQUENCE [LARGE SCALE GENOMIC DNA]</scope>
    <source>
        <strain evidence="9 10">DSM 5090</strain>
    </source>
</reference>
<feature type="transmembrane region" description="Helical" evidence="8">
    <location>
        <begin position="270"/>
        <end position="294"/>
    </location>
</feature>
<feature type="transmembrane region" description="Helical" evidence="8">
    <location>
        <begin position="144"/>
        <end position="164"/>
    </location>
</feature>
<dbReference type="EMBL" id="FWXI01000023">
    <property type="protein sequence ID" value="SMD07838.1"/>
    <property type="molecule type" value="Genomic_DNA"/>
</dbReference>
<evidence type="ECO:0000256" key="3">
    <source>
        <dbReference type="ARBA" id="ARBA00022448"/>
    </source>
</evidence>